<reference evidence="1" key="1">
    <citation type="journal article" date="2020" name="Stud. Mycol.">
        <title>101 Dothideomycetes genomes: a test case for predicting lifestyles and emergence of pathogens.</title>
        <authorList>
            <person name="Haridas S."/>
            <person name="Albert R."/>
            <person name="Binder M."/>
            <person name="Bloem J."/>
            <person name="Labutti K."/>
            <person name="Salamov A."/>
            <person name="Andreopoulos B."/>
            <person name="Baker S."/>
            <person name="Barry K."/>
            <person name="Bills G."/>
            <person name="Bluhm B."/>
            <person name="Cannon C."/>
            <person name="Castanera R."/>
            <person name="Culley D."/>
            <person name="Daum C."/>
            <person name="Ezra D."/>
            <person name="Gonzalez J."/>
            <person name="Henrissat B."/>
            <person name="Kuo A."/>
            <person name="Liang C."/>
            <person name="Lipzen A."/>
            <person name="Lutzoni F."/>
            <person name="Magnuson J."/>
            <person name="Mondo S."/>
            <person name="Nolan M."/>
            <person name="Ohm R."/>
            <person name="Pangilinan J."/>
            <person name="Park H.-J."/>
            <person name="Ramirez L."/>
            <person name="Alfaro M."/>
            <person name="Sun H."/>
            <person name="Tritt A."/>
            <person name="Yoshinaga Y."/>
            <person name="Zwiers L.-H."/>
            <person name="Turgeon B."/>
            <person name="Goodwin S."/>
            <person name="Spatafora J."/>
            <person name="Crous P."/>
            <person name="Grigoriev I."/>
        </authorList>
    </citation>
    <scope>NUCLEOTIDE SEQUENCE</scope>
    <source>
        <strain evidence="1">CBS 269.34</strain>
    </source>
</reference>
<name>A0A6A6QBY2_9PEZI</name>
<dbReference type="Proteomes" id="UP000799750">
    <property type="component" value="Unassembled WGS sequence"/>
</dbReference>
<gene>
    <name evidence="1" type="ORF">BU16DRAFT_164456</name>
</gene>
<evidence type="ECO:0000313" key="2">
    <source>
        <dbReference type="Proteomes" id="UP000799750"/>
    </source>
</evidence>
<dbReference type="EMBL" id="MU004198">
    <property type="protein sequence ID" value="KAF2489782.1"/>
    <property type="molecule type" value="Genomic_DNA"/>
</dbReference>
<proteinExistence type="predicted"/>
<accession>A0A6A6QBY2</accession>
<evidence type="ECO:0000313" key="1">
    <source>
        <dbReference type="EMBL" id="KAF2489782.1"/>
    </source>
</evidence>
<protein>
    <submittedName>
        <fullName evidence="1">Uncharacterized protein</fullName>
    </submittedName>
</protein>
<sequence>MQVLALISNPPPTPLVVLHLFLMRQVQRSNSIVHTSKRNLTLHRLHESYIHLFNATGPQVHQLHKSIFLYRLNTLHHLH</sequence>
<keyword evidence="2" id="KW-1185">Reference proteome</keyword>
<dbReference type="AlphaFoldDB" id="A0A6A6QBY2"/>
<organism evidence="1 2">
    <name type="scientific">Lophium mytilinum</name>
    <dbReference type="NCBI Taxonomy" id="390894"/>
    <lineage>
        <taxon>Eukaryota</taxon>
        <taxon>Fungi</taxon>
        <taxon>Dikarya</taxon>
        <taxon>Ascomycota</taxon>
        <taxon>Pezizomycotina</taxon>
        <taxon>Dothideomycetes</taxon>
        <taxon>Pleosporomycetidae</taxon>
        <taxon>Mytilinidiales</taxon>
        <taxon>Mytilinidiaceae</taxon>
        <taxon>Lophium</taxon>
    </lineage>
</organism>